<keyword evidence="10" id="KW-0325">Glycoprotein</keyword>
<dbReference type="PANTHER" id="PTHR12053">
    <property type="entry name" value="PROTEASE FAMILY M28 PLASMA GLUTAMATE CARBOXYPEPTIDASE-RELATED"/>
    <property type="match status" value="1"/>
</dbReference>
<evidence type="ECO:0000313" key="12">
    <source>
        <dbReference type="Proteomes" id="UP001140094"/>
    </source>
</evidence>
<dbReference type="InterPro" id="IPR039866">
    <property type="entry name" value="CPQ"/>
</dbReference>
<comment type="caution">
    <text evidence="11">The sequence shown here is derived from an EMBL/GenBank/DDBJ whole genome shotgun (WGS) entry which is preliminary data.</text>
</comment>
<evidence type="ECO:0000256" key="2">
    <source>
        <dbReference type="ARBA" id="ARBA00022525"/>
    </source>
</evidence>
<dbReference type="AlphaFoldDB" id="A0A9W8LQI5"/>
<dbReference type="SUPFAM" id="SSF53187">
    <property type="entry name" value="Zn-dependent exopeptidases"/>
    <property type="match status" value="1"/>
</dbReference>
<reference evidence="11" key="1">
    <citation type="submission" date="2022-07" db="EMBL/GenBank/DDBJ databases">
        <title>Phylogenomic reconstructions and comparative analyses of Kickxellomycotina fungi.</title>
        <authorList>
            <person name="Reynolds N.K."/>
            <person name="Stajich J.E."/>
            <person name="Barry K."/>
            <person name="Grigoriev I.V."/>
            <person name="Crous P."/>
            <person name="Smith M.E."/>
        </authorList>
    </citation>
    <scope>NUCLEOTIDE SEQUENCE</scope>
    <source>
        <strain evidence="11">NRRL 1565</strain>
    </source>
</reference>
<keyword evidence="6" id="KW-0378">Hydrolase</keyword>
<dbReference type="Gene3D" id="3.40.630.10">
    <property type="entry name" value="Zn peptidases"/>
    <property type="match status" value="1"/>
</dbReference>
<dbReference type="GO" id="GO:0006508">
    <property type="term" value="P:proteolysis"/>
    <property type="evidence" value="ECO:0007669"/>
    <property type="project" value="UniProtKB-KW"/>
</dbReference>
<evidence type="ECO:0000256" key="7">
    <source>
        <dbReference type="ARBA" id="ARBA00022833"/>
    </source>
</evidence>
<keyword evidence="5" id="KW-0732">Signal</keyword>
<sequence length="120" mass="12899">SDSGVFDPWGLVVAAEQTLVDKLKGYGAHLFGDLGGGNIAPSDVDTTGEDIAILCEHGVPCGGFLSINPENGAAPGEPEWQNHYFRFHHANSDRIEIIDKHQLRRSAASLAAWAYLIADQ</sequence>
<keyword evidence="9" id="KW-0865">Zymogen</keyword>
<keyword evidence="3" id="KW-0645">Protease</keyword>
<evidence type="ECO:0000256" key="6">
    <source>
        <dbReference type="ARBA" id="ARBA00022801"/>
    </source>
</evidence>
<dbReference type="GO" id="GO:0070573">
    <property type="term" value="F:metallodipeptidase activity"/>
    <property type="evidence" value="ECO:0007669"/>
    <property type="project" value="InterPro"/>
</dbReference>
<keyword evidence="7" id="KW-0862">Zinc</keyword>
<keyword evidence="8" id="KW-0482">Metalloprotease</keyword>
<keyword evidence="12" id="KW-1185">Reference proteome</keyword>
<dbReference type="GO" id="GO:0046872">
    <property type="term" value="F:metal ion binding"/>
    <property type="evidence" value="ECO:0007669"/>
    <property type="project" value="UniProtKB-KW"/>
</dbReference>
<dbReference type="OrthoDB" id="10013407at2759"/>
<keyword evidence="4" id="KW-0479">Metal-binding</keyword>
<evidence type="ECO:0000256" key="3">
    <source>
        <dbReference type="ARBA" id="ARBA00022670"/>
    </source>
</evidence>
<dbReference type="EMBL" id="JANBUO010003692">
    <property type="protein sequence ID" value="KAJ2789836.1"/>
    <property type="molecule type" value="Genomic_DNA"/>
</dbReference>
<accession>A0A9W8LQI5</accession>
<comment type="subcellular location">
    <subcellularLocation>
        <location evidence="1">Secreted</location>
    </subcellularLocation>
</comment>
<organism evidence="11 12">
    <name type="scientific">Coemansia guatemalensis</name>
    <dbReference type="NCBI Taxonomy" id="2761395"/>
    <lineage>
        <taxon>Eukaryota</taxon>
        <taxon>Fungi</taxon>
        <taxon>Fungi incertae sedis</taxon>
        <taxon>Zoopagomycota</taxon>
        <taxon>Kickxellomycotina</taxon>
        <taxon>Kickxellomycetes</taxon>
        <taxon>Kickxellales</taxon>
        <taxon>Kickxellaceae</taxon>
        <taxon>Coemansia</taxon>
    </lineage>
</organism>
<evidence type="ECO:0000313" key="11">
    <source>
        <dbReference type="EMBL" id="KAJ2789836.1"/>
    </source>
</evidence>
<evidence type="ECO:0000256" key="1">
    <source>
        <dbReference type="ARBA" id="ARBA00004613"/>
    </source>
</evidence>
<dbReference type="GO" id="GO:0043171">
    <property type="term" value="P:peptide catabolic process"/>
    <property type="evidence" value="ECO:0007669"/>
    <property type="project" value="TreeGrafter"/>
</dbReference>
<proteinExistence type="predicted"/>
<evidence type="ECO:0000256" key="5">
    <source>
        <dbReference type="ARBA" id="ARBA00022729"/>
    </source>
</evidence>
<dbReference type="Proteomes" id="UP001140094">
    <property type="component" value="Unassembled WGS sequence"/>
</dbReference>
<name>A0A9W8LQI5_9FUNG</name>
<gene>
    <name evidence="11" type="ORF">H4R20_007109</name>
</gene>
<dbReference type="GO" id="GO:0005615">
    <property type="term" value="C:extracellular space"/>
    <property type="evidence" value="ECO:0007669"/>
    <property type="project" value="TreeGrafter"/>
</dbReference>
<evidence type="ECO:0000256" key="10">
    <source>
        <dbReference type="ARBA" id="ARBA00023180"/>
    </source>
</evidence>
<evidence type="ECO:0000256" key="9">
    <source>
        <dbReference type="ARBA" id="ARBA00023145"/>
    </source>
</evidence>
<keyword evidence="2" id="KW-0964">Secreted</keyword>
<dbReference type="PANTHER" id="PTHR12053:SF3">
    <property type="entry name" value="CARBOXYPEPTIDASE Q"/>
    <property type="match status" value="1"/>
</dbReference>
<evidence type="ECO:0008006" key="13">
    <source>
        <dbReference type="Google" id="ProtNLM"/>
    </source>
</evidence>
<feature type="non-terminal residue" evidence="11">
    <location>
        <position position="1"/>
    </location>
</feature>
<evidence type="ECO:0000256" key="4">
    <source>
        <dbReference type="ARBA" id="ARBA00022723"/>
    </source>
</evidence>
<protein>
    <recommendedName>
        <fullName evidence="13">Peptide hydrolase</fullName>
    </recommendedName>
</protein>
<evidence type="ECO:0000256" key="8">
    <source>
        <dbReference type="ARBA" id="ARBA00023049"/>
    </source>
</evidence>